<dbReference type="RefSeq" id="WP_288198589.1">
    <property type="nucleotide sequence ID" value="NZ_LT608334.1"/>
</dbReference>
<evidence type="ECO:0000313" key="1">
    <source>
        <dbReference type="EMBL" id="SCM79506.1"/>
    </source>
</evidence>
<accession>A0A212LPS2</accession>
<reference evidence="1" key="1">
    <citation type="submission" date="2016-08" db="EMBL/GenBank/DDBJ databases">
        <authorList>
            <person name="Seilhamer J.J."/>
        </authorList>
    </citation>
    <scope>NUCLEOTIDE SEQUENCE</scope>
    <source>
        <strain evidence="1">86</strain>
    </source>
</reference>
<gene>
    <name evidence="1" type="ORF">KL86PLE_90450</name>
</gene>
<dbReference type="AlphaFoldDB" id="A0A212LPS2"/>
<protein>
    <recommendedName>
        <fullName evidence="2">Antitoxin SocA-like Panacea domain-containing protein</fullName>
    </recommendedName>
</protein>
<proteinExistence type="predicted"/>
<dbReference type="EMBL" id="FMJD01000013">
    <property type="protein sequence ID" value="SCM79506.1"/>
    <property type="molecule type" value="Genomic_DNA"/>
</dbReference>
<sequence>MNDQPENRVSDIVMAAGGRLVSRIRLQKITYLLDKLGADSGFSFSYYHYGPYSRDLDSAILDAEAFDRVVEEFERRKSDGARYSVFKATGEADAYEFSYLIDPRFRETAKQLSEVNVTVLELAATAHWLLKEEAVEDWKAEIIRRKGTKTADGRLEEATALLANLGLEPNSVPA</sequence>
<organism evidence="1">
    <name type="scientific">uncultured Pleomorphomonas sp</name>
    <dbReference type="NCBI Taxonomy" id="442121"/>
    <lineage>
        <taxon>Bacteria</taxon>
        <taxon>Pseudomonadati</taxon>
        <taxon>Pseudomonadota</taxon>
        <taxon>Alphaproteobacteria</taxon>
        <taxon>Hyphomicrobiales</taxon>
        <taxon>Pleomorphomonadaceae</taxon>
        <taxon>Pleomorphomonas</taxon>
        <taxon>environmental samples</taxon>
    </lineage>
</organism>
<evidence type="ECO:0008006" key="2">
    <source>
        <dbReference type="Google" id="ProtNLM"/>
    </source>
</evidence>
<name>A0A212LPS2_9HYPH</name>